<keyword evidence="3" id="KW-1185">Reference proteome</keyword>
<gene>
    <name evidence="2" type="ORF">EES38_01660</name>
</gene>
<evidence type="ECO:0000256" key="1">
    <source>
        <dbReference type="SAM" id="MobiDB-lite"/>
    </source>
</evidence>
<feature type="compositionally biased region" description="Polar residues" evidence="1">
    <location>
        <begin position="1"/>
        <end position="22"/>
    </location>
</feature>
<dbReference type="OrthoDB" id="5816949at2"/>
<evidence type="ECO:0000313" key="3">
    <source>
        <dbReference type="Proteomes" id="UP000281112"/>
    </source>
</evidence>
<feature type="compositionally biased region" description="Polar residues" evidence="1">
    <location>
        <begin position="36"/>
        <end position="52"/>
    </location>
</feature>
<protein>
    <submittedName>
        <fullName evidence="2">Uncharacterized protein</fullName>
    </submittedName>
</protein>
<name>A0A3N9TKB2_9VIBR</name>
<proteinExistence type="predicted"/>
<dbReference type="EMBL" id="RJVQ01000001">
    <property type="protein sequence ID" value="RQW64779.1"/>
    <property type="molecule type" value="Genomic_DNA"/>
</dbReference>
<dbReference type="RefSeq" id="WP_124935429.1">
    <property type="nucleotide sequence ID" value="NZ_RJVQ01000001.1"/>
</dbReference>
<accession>A0A3N9TKB2</accession>
<feature type="region of interest" description="Disordered" evidence="1">
    <location>
        <begin position="1"/>
        <end position="56"/>
    </location>
</feature>
<dbReference type="Proteomes" id="UP000281112">
    <property type="component" value="Unassembled WGS sequence"/>
</dbReference>
<reference evidence="2 3" key="1">
    <citation type="submission" date="2018-11" db="EMBL/GenBank/DDBJ databases">
        <title>Vibrio LJC006 sp. nov., isolated from seawater during the bloom of the enteromorpha.</title>
        <authorList>
            <person name="Liang J."/>
        </authorList>
    </citation>
    <scope>NUCLEOTIDE SEQUENCE [LARGE SCALE GENOMIC DNA]</scope>
    <source>
        <strain evidence="2 3">LJC006</strain>
    </source>
</reference>
<sequence length="86" mass="9328">MINQASQTATKAAQEIQANAVQNKEDSFRAGGIENLPSQVNQSTPSSQNNTDPLLDLSQAVQYNRVGTNIVQKNQEMIGSLLDVRV</sequence>
<evidence type="ECO:0000313" key="2">
    <source>
        <dbReference type="EMBL" id="RQW64779.1"/>
    </source>
</evidence>
<comment type="caution">
    <text evidence="2">The sequence shown here is derived from an EMBL/GenBank/DDBJ whole genome shotgun (WGS) entry which is preliminary data.</text>
</comment>
<dbReference type="AlphaFoldDB" id="A0A3N9TKB2"/>
<organism evidence="2 3">
    <name type="scientific">Vibrio viridaestus</name>
    <dbReference type="NCBI Taxonomy" id="2487322"/>
    <lineage>
        <taxon>Bacteria</taxon>
        <taxon>Pseudomonadati</taxon>
        <taxon>Pseudomonadota</taxon>
        <taxon>Gammaproteobacteria</taxon>
        <taxon>Vibrionales</taxon>
        <taxon>Vibrionaceae</taxon>
        <taxon>Vibrio</taxon>
    </lineage>
</organism>